<dbReference type="PANTHER" id="PTHR34473">
    <property type="entry name" value="UPF0699 TRANSMEMBRANE PROTEIN YDBS"/>
    <property type="match status" value="1"/>
</dbReference>
<keyword evidence="4" id="KW-1185">Reference proteome</keyword>
<protein>
    <submittedName>
        <fullName evidence="3">PH domain-containing protein</fullName>
    </submittedName>
</protein>
<dbReference type="Proteomes" id="UP000632138">
    <property type="component" value="Unassembled WGS sequence"/>
</dbReference>
<dbReference type="InterPro" id="IPR005182">
    <property type="entry name" value="YdbS-like_PH"/>
</dbReference>
<dbReference type="PANTHER" id="PTHR34473:SF3">
    <property type="entry name" value="TRANSMEMBRANE PROTEIN-RELATED"/>
    <property type="match status" value="1"/>
</dbReference>
<evidence type="ECO:0000313" key="4">
    <source>
        <dbReference type="Proteomes" id="UP000632138"/>
    </source>
</evidence>
<evidence type="ECO:0000259" key="2">
    <source>
        <dbReference type="Pfam" id="PF03703"/>
    </source>
</evidence>
<dbReference type="RefSeq" id="WP_203379341.1">
    <property type="nucleotide sequence ID" value="NZ_JAENHP010000010.1"/>
</dbReference>
<feature type="transmembrane region" description="Helical" evidence="1">
    <location>
        <begin position="25"/>
        <end position="51"/>
    </location>
</feature>
<reference evidence="3 4" key="1">
    <citation type="submission" date="2021-01" db="EMBL/GenBank/DDBJ databases">
        <title>Actinoplanes sp. nov. LDG1-06 isolated from lichen.</title>
        <authorList>
            <person name="Saeng-In P."/>
            <person name="Phongsopitanun W."/>
            <person name="Kanchanasin P."/>
            <person name="Yuki M."/>
            <person name="Kudo T."/>
            <person name="Ohkuma M."/>
            <person name="Tanasupawat S."/>
        </authorList>
    </citation>
    <scope>NUCLEOTIDE SEQUENCE [LARGE SCALE GENOMIC DNA]</scope>
    <source>
        <strain evidence="3 4">LDG1-06</strain>
    </source>
</reference>
<comment type="caution">
    <text evidence="3">The sequence shown here is derived from an EMBL/GenBank/DDBJ whole genome shotgun (WGS) entry which is preliminary data.</text>
</comment>
<accession>A0ABS2AHM7</accession>
<dbReference type="EMBL" id="JAENHP010000010">
    <property type="protein sequence ID" value="MBM2619346.1"/>
    <property type="molecule type" value="Genomic_DNA"/>
</dbReference>
<evidence type="ECO:0000313" key="3">
    <source>
        <dbReference type="EMBL" id="MBM2619346.1"/>
    </source>
</evidence>
<sequence length="171" mass="18871">MDPESAAEETEWRIRPPRHRVDRRFIVWQTAVAVLWAAVLLGVVGAVYWFAEVTRPWLGPVLIILSVLSTVEIAVAPTARYLVHRWQATDDAVYALEGWFTRRWQIVPISRIQSIDTEIGPLQGLLGLATIRVTTASSEGKISIEGLDAAVARATVDRLREVTAATAGDAT</sequence>
<dbReference type="Pfam" id="PF03703">
    <property type="entry name" value="bPH_2"/>
    <property type="match status" value="1"/>
</dbReference>
<keyword evidence="1" id="KW-0812">Transmembrane</keyword>
<evidence type="ECO:0000256" key="1">
    <source>
        <dbReference type="SAM" id="Phobius"/>
    </source>
</evidence>
<organism evidence="3 4">
    <name type="scientific">Paractinoplanes ovalisporus</name>
    <dbReference type="NCBI Taxonomy" id="2810368"/>
    <lineage>
        <taxon>Bacteria</taxon>
        <taxon>Bacillati</taxon>
        <taxon>Actinomycetota</taxon>
        <taxon>Actinomycetes</taxon>
        <taxon>Micromonosporales</taxon>
        <taxon>Micromonosporaceae</taxon>
        <taxon>Paractinoplanes</taxon>
    </lineage>
</organism>
<feature type="transmembrane region" description="Helical" evidence="1">
    <location>
        <begin position="57"/>
        <end position="76"/>
    </location>
</feature>
<name>A0ABS2AHM7_9ACTN</name>
<keyword evidence="1" id="KW-1133">Transmembrane helix</keyword>
<keyword evidence="1" id="KW-0472">Membrane</keyword>
<proteinExistence type="predicted"/>
<gene>
    <name evidence="3" type="ORF">JIG36_27720</name>
</gene>
<feature type="domain" description="YdbS-like PH" evidence="2">
    <location>
        <begin position="84"/>
        <end position="157"/>
    </location>
</feature>